<gene>
    <name evidence="2" type="ORF">SK128_016297</name>
</gene>
<dbReference type="AlphaFoldDB" id="A0AAN9A7F5"/>
<evidence type="ECO:0000313" key="3">
    <source>
        <dbReference type="Proteomes" id="UP001381693"/>
    </source>
</evidence>
<comment type="caution">
    <text evidence="2">The sequence shown here is derived from an EMBL/GenBank/DDBJ whole genome shotgun (WGS) entry which is preliminary data.</text>
</comment>
<sequence length="104" mass="11509">MTSRPKKMFGNVFRDQSECREIGTTNARQQALRTVLRGVTTEQTELAAKARELRPSLHKHYPGLTLPSVGVSVPACPSNPVIPSSWTRTNPNPTGFFERNSNSV</sequence>
<reference evidence="2 3" key="1">
    <citation type="submission" date="2023-11" db="EMBL/GenBank/DDBJ databases">
        <title>Halocaridina rubra genome assembly.</title>
        <authorList>
            <person name="Smith C."/>
        </authorList>
    </citation>
    <scope>NUCLEOTIDE SEQUENCE [LARGE SCALE GENOMIC DNA]</scope>
    <source>
        <strain evidence="2">EP-1</strain>
        <tissue evidence="2">Whole</tissue>
    </source>
</reference>
<feature type="region of interest" description="Disordered" evidence="1">
    <location>
        <begin position="84"/>
        <end position="104"/>
    </location>
</feature>
<accession>A0AAN9A7F5</accession>
<name>A0AAN9A7F5_HALRR</name>
<evidence type="ECO:0000256" key="1">
    <source>
        <dbReference type="SAM" id="MobiDB-lite"/>
    </source>
</evidence>
<dbReference type="EMBL" id="JAXCGZ010013372">
    <property type="protein sequence ID" value="KAK7072682.1"/>
    <property type="molecule type" value="Genomic_DNA"/>
</dbReference>
<dbReference type="Proteomes" id="UP001381693">
    <property type="component" value="Unassembled WGS sequence"/>
</dbReference>
<keyword evidence="3" id="KW-1185">Reference proteome</keyword>
<organism evidence="2 3">
    <name type="scientific">Halocaridina rubra</name>
    <name type="common">Hawaiian red shrimp</name>
    <dbReference type="NCBI Taxonomy" id="373956"/>
    <lineage>
        <taxon>Eukaryota</taxon>
        <taxon>Metazoa</taxon>
        <taxon>Ecdysozoa</taxon>
        <taxon>Arthropoda</taxon>
        <taxon>Crustacea</taxon>
        <taxon>Multicrustacea</taxon>
        <taxon>Malacostraca</taxon>
        <taxon>Eumalacostraca</taxon>
        <taxon>Eucarida</taxon>
        <taxon>Decapoda</taxon>
        <taxon>Pleocyemata</taxon>
        <taxon>Caridea</taxon>
        <taxon>Atyoidea</taxon>
        <taxon>Atyidae</taxon>
        <taxon>Halocaridina</taxon>
    </lineage>
</organism>
<protein>
    <submittedName>
        <fullName evidence="2">Uncharacterized protein</fullName>
    </submittedName>
</protein>
<proteinExistence type="predicted"/>
<evidence type="ECO:0000313" key="2">
    <source>
        <dbReference type="EMBL" id="KAK7072682.1"/>
    </source>
</evidence>